<organism evidence="1 2">
    <name type="scientific">Ligilactobacillus salivarius str. Ren</name>
    <dbReference type="NCBI Taxonomy" id="1194971"/>
    <lineage>
        <taxon>Bacteria</taxon>
        <taxon>Bacillati</taxon>
        <taxon>Bacillota</taxon>
        <taxon>Bacilli</taxon>
        <taxon>Lactobacillales</taxon>
        <taxon>Lactobacillaceae</taxon>
        <taxon>Ligilactobacillus</taxon>
    </lineage>
</organism>
<gene>
    <name evidence="1" type="ORF">LsR_01870</name>
</gene>
<dbReference type="RefSeq" id="WP_047036220.1">
    <property type="nucleotide sequence ID" value="NZ_CP011404.1"/>
</dbReference>
<dbReference type="PATRIC" id="fig|1194971.3.peg.1858"/>
<keyword evidence="1" id="KW-0614">Plasmid</keyword>
<evidence type="ECO:0000313" key="1">
    <source>
        <dbReference type="EMBL" id="AKI05388.1"/>
    </source>
</evidence>
<dbReference type="EMBL" id="CP011404">
    <property type="protein sequence ID" value="AKI05388.1"/>
    <property type="molecule type" value="Genomic_DNA"/>
</dbReference>
<proteinExistence type="predicted"/>
<sequence>MNIITTNENKKIADKIWDKNDINWILRKNGFKAVKDAKFADWKLDSIKVNGVDLYVLAQEDMATYAIFDEEMAKFSIPIVVDALEQIDIIPQQQMVLYENALFNGNVMKIKTRKNVKVNLSDDDLDFISNYLDSRFYTPGMSENEKIECFLEISGYLSFRNQIDENKLNDYYQIKLGKANKKYSYVTLERNFRYFENWDKYADLSKDDEKYERVESKLIENNNKMIDQYLNFVKSEKNFTSMPPISQQKEILEDYLNKYLLKDKIQTVITNAAELYTYKISIGETGITEYIAIMTELFNFLQKTGAVKKNDGKKVKDILEELSIITGDNEDHSMEDSLLDALNDLSDEELDLLGEVMSSIERPVDPEVISDDSQNPEVPYMRLLKRDE</sequence>
<dbReference type="Proteomes" id="UP000035027">
    <property type="component" value="Plasmid pR1"/>
</dbReference>
<reference evidence="1 2" key="1">
    <citation type="submission" date="2015-04" db="EMBL/GenBank/DDBJ databases">
        <title>Complete genome sequence of Lactobacillus salivarius Ren, a probiotic strain with antitumor activity.</title>
        <authorList>
            <person name="Sun E."/>
            <person name="Zhao L."/>
            <person name="Liu S."/>
            <person name="Zhang M."/>
            <person name="Guo H."/>
            <person name="Ren F."/>
        </authorList>
    </citation>
    <scope>NUCLEOTIDE SEQUENCE [LARGE SCALE GENOMIC DNA]</scope>
    <source>
        <strain evidence="1 2">Ren</strain>
        <plasmid evidence="1 2">pR1</plasmid>
    </source>
</reference>
<dbReference type="AlphaFoldDB" id="A0A0F7PWK3"/>
<name>A0A0F7PWK3_9LACO</name>
<protein>
    <submittedName>
        <fullName evidence="1">Uncharacterized protein</fullName>
    </submittedName>
</protein>
<geneLocation type="plasmid" evidence="1 2">
    <name>pR1</name>
</geneLocation>
<accession>A0A0F7PWK3</accession>
<evidence type="ECO:0000313" key="2">
    <source>
        <dbReference type="Proteomes" id="UP000035027"/>
    </source>
</evidence>